<dbReference type="Proteomes" id="UP000020681">
    <property type="component" value="Unassembled WGS sequence"/>
</dbReference>
<feature type="domain" description="PE" evidence="1">
    <location>
        <begin position="2"/>
        <end position="72"/>
    </location>
</feature>
<reference evidence="2 3" key="1">
    <citation type="submission" date="2014-01" db="EMBL/GenBank/DDBJ databases">
        <authorList>
            <person name="Dobos K."/>
            <person name="Lenaerts A."/>
            <person name="Ordway D."/>
            <person name="DeGroote M.A."/>
            <person name="Parker T."/>
            <person name="Sizemore C."/>
            <person name="Tallon L.J."/>
            <person name="Sadzewicz L.K."/>
            <person name="Sengamalay N."/>
            <person name="Fraser C.M."/>
            <person name="Hine E."/>
            <person name="Shefchek K.A."/>
            <person name="Das S.P."/>
            <person name="Tettelin H."/>
        </authorList>
    </citation>
    <scope>NUCLEOTIDE SEQUENCE [LARGE SCALE GENOMIC DNA]</scope>
    <source>
        <strain evidence="2 3">Harvey</strain>
    </source>
</reference>
<evidence type="ECO:0000313" key="2">
    <source>
        <dbReference type="EMBL" id="EUA86409.1"/>
    </source>
</evidence>
<dbReference type="Pfam" id="PF00934">
    <property type="entry name" value="PE"/>
    <property type="match status" value="1"/>
</dbReference>
<dbReference type="InterPro" id="IPR000084">
    <property type="entry name" value="PE-PGRS_N"/>
</dbReference>
<dbReference type="EMBL" id="JAOL01000175">
    <property type="protein sequence ID" value="EUA86409.1"/>
    <property type="molecule type" value="Genomic_DNA"/>
</dbReference>
<sequence length="73" mass="7072">MAGIGSSINAASVAAAAPTTGVLAAGADEMSAAVAGMFAAHAQAYQVLSQQADTFHAEFVQLLNSGASAYIGA</sequence>
<dbReference type="SUPFAM" id="SSF140459">
    <property type="entry name" value="PE/PPE dimer-like"/>
    <property type="match status" value="1"/>
</dbReference>
<keyword evidence="3" id="KW-1185">Reference proteome</keyword>
<name>A0ABP3A6D8_MYCUL</name>
<gene>
    <name evidence="2" type="ORF">I551_7140</name>
</gene>
<comment type="caution">
    <text evidence="2">The sequence shown here is derived from an EMBL/GenBank/DDBJ whole genome shotgun (WGS) entry which is preliminary data.</text>
</comment>
<accession>A0ABP3A6D8</accession>
<organism evidence="2 3">
    <name type="scientific">Mycobacterium ulcerans str. Harvey</name>
    <dbReference type="NCBI Taxonomy" id="1299332"/>
    <lineage>
        <taxon>Bacteria</taxon>
        <taxon>Bacillati</taxon>
        <taxon>Actinomycetota</taxon>
        <taxon>Actinomycetes</taxon>
        <taxon>Mycobacteriales</taxon>
        <taxon>Mycobacteriaceae</taxon>
        <taxon>Mycobacterium</taxon>
        <taxon>Mycobacterium ulcerans group</taxon>
    </lineage>
</organism>
<evidence type="ECO:0000313" key="3">
    <source>
        <dbReference type="Proteomes" id="UP000020681"/>
    </source>
</evidence>
<dbReference type="Gene3D" id="1.10.287.850">
    <property type="entry name" value="HP0062-like domain"/>
    <property type="match status" value="1"/>
</dbReference>
<proteinExistence type="predicted"/>
<dbReference type="InterPro" id="IPR038332">
    <property type="entry name" value="PPE_sf"/>
</dbReference>
<evidence type="ECO:0000259" key="1">
    <source>
        <dbReference type="Pfam" id="PF00934"/>
    </source>
</evidence>
<protein>
    <submittedName>
        <fullName evidence="2">PE family protein</fullName>
    </submittedName>
</protein>